<evidence type="ECO:0000313" key="4">
    <source>
        <dbReference type="Proteomes" id="UP001623348"/>
    </source>
</evidence>
<dbReference type="InterPro" id="IPR043502">
    <property type="entry name" value="DNA/RNA_pol_sf"/>
</dbReference>
<sequence>MGPDEMHPWVLRELADEVARPLSIIFEKSWQSSEVPTDWKRGNITPIFKKGKKEDPGNYRPVSLTSVPGKIMEQTLLETMLRHMETKEVIGDSQHGFTKGKSCLTNLVAFCDGVTALVDKGRATDIIYLDLCKAFDTVPHDILVSKLERHGFDGWTTRWIRNWLDGRAQRVVVSGSMSKWRPVMSGIPQGAPVTIRFVMNTMKECKRDLLERLMKLRFDIAENEIFTSLTAVRNLLEQKQVRPLLLVDDKALPDFTGIATDDPNAVVVGLASEHFHYEMMNRAFQFFADGLVWVITSRKSVVVIVSNQITVFGDPDGTLLLNLDGSVGSQDLQPAPGNSRGEPPIPGPKSSEQDPWERTENQDEIPYVDLFFALRNDWEVRKNCGLVDSKYQNGIYLIKKKDSNSCCTSCKTKRNGTQENDEEVQLLVAPPKTKAESSDEDEIGSPIAGRTKGQKPSIQASLRQAVGPEGGPVYVHVPFTTLDLLNWTQAVGSYRDNTEGMYSTIKTVMMTHNPNWGDIQALLEYLFSTEERRTVEEKAKEGVTQEYGGVPNMDTYLPREDPGWDPNTGGGLQKIKEYQKFILYGIQHGIQKPQNWAKLYEIRQGDKEPPSVFYERLCEAARKWTNLDPEDINNSKLFNVLFIGQAAPDIRKKLQKVDGADGMTVVIDRLQGL</sequence>
<feature type="region of interest" description="Disordered" evidence="1">
    <location>
        <begin position="431"/>
        <end position="457"/>
    </location>
</feature>
<proteinExistence type="predicted"/>
<evidence type="ECO:0000256" key="1">
    <source>
        <dbReference type="SAM" id="MobiDB-lite"/>
    </source>
</evidence>
<dbReference type="Gene3D" id="1.10.375.10">
    <property type="entry name" value="Human Immunodeficiency Virus Type 1 Capsid Protein"/>
    <property type="match status" value="1"/>
</dbReference>
<reference evidence="3 4" key="1">
    <citation type="submission" date="2024-06" db="EMBL/GenBank/DDBJ databases">
        <title>The draft genome of Grus japonensis, version 3.</title>
        <authorList>
            <person name="Nabeshima K."/>
            <person name="Suzuki S."/>
            <person name="Onuma M."/>
        </authorList>
    </citation>
    <scope>NUCLEOTIDE SEQUENCE [LARGE SCALE GENOMIC DNA]</scope>
    <source>
        <strain evidence="3 4">451A</strain>
    </source>
</reference>
<gene>
    <name evidence="3" type="ORF">GRJ2_003280500</name>
</gene>
<dbReference type="CDD" id="cd01650">
    <property type="entry name" value="RT_nLTR_like"/>
    <property type="match status" value="1"/>
</dbReference>
<evidence type="ECO:0000313" key="3">
    <source>
        <dbReference type="EMBL" id="GAB0208148.1"/>
    </source>
</evidence>
<dbReference type="SUPFAM" id="SSF56784">
    <property type="entry name" value="HAD-like"/>
    <property type="match status" value="1"/>
</dbReference>
<comment type="caution">
    <text evidence="3">The sequence shown here is derived from an EMBL/GenBank/DDBJ whole genome shotgun (WGS) entry which is preliminary data.</text>
</comment>
<dbReference type="InterPro" id="IPR008919">
    <property type="entry name" value="Retrov_capsid_N"/>
</dbReference>
<dbReference type="InterPro" id="IPR050462">
    <property type="entry name" value="Retroviral_Gag-Pol_poly"/>
</dbReference>
<name>A0ABC9YDK6_GRUJA</name>
<accession>A0ABC9YDK6</accession>
<feature type="compositionally biased region" description="Basic and acidic residues" evidence="1">
    <location>
        <begin position="351"/>
        <end position="360"/>
    </location>
</feature>
<feature type="domain" description="Reverse transcriptase" evidence="2">
    <location>
        <begin position="28"/>
        <end position="291"/>
    </location>
</feature>
<dbReference type="InterPro" id="IPR036412">
    <property type="entry name" value="HAD-like_sf"/>
</dbReference>
<keyword evidence="4" id="KW-1185">Reference proteome</keyword>
<evidence type="ECO:0000259" key="2">
    <source>
        <dbReference type="PROSITE" id="PS50878"/>
    </source>
</evidence>
<dbReference type="Proteomes" id="UP001623348">
    <property type="component" value="Unassembled WGS sequence"/>
</dbReference>
<dbReference type="PROSITE" id="PS50878">
    <property type="entry name" value="RT_POL"/>
    <property type="match status" value="1"/>
</dbReference>
<dbReference type="InterPro" id="IPR000477">
    <property type="entry name" value="RT_dom"/>
</dbReference>
<organism evidence="3 4">
    <name type="scientific">Grus japonensis</name>
    <name type="common">Japanese crane</name>
    <name type="synonym">Red-crowned crane</name>
    <dbReference type="NCBI Taxonomy" id="30415"/>
    <lineage>
        <taxon>Eukaryota</taxon>
        <taxon>Metazoa</taxon>
        <taxon>Chordata</taxon>
        <taxon>Craniata</taxon>
        <taxon>Vertebrata</taxon>
        <taxon>Euteleostomi</taxon>
        <taxon>Archelosauria</taxon>
        <taxon>Archosauria</taxon>
        <taxon>Dinosauria</taxon>
        <taxon>Saurischia</taxon>
        <taxon>Theropoda</taxon>
        <taxon>Coelurosauria</taxon>
        <taxon>Aves</taxon>
        <taxon>Neognathae</taxon>
        <taxon>Neoaves</taxon>
        <taxon>Gruiformes</taxon>
        <taxon>Gruidae</taxon>
        <taxon>Grus</taxon>
    </lineage>
</organism>
<dbReference type="SUPFAM" id="SSF56672">
    <property type="entry name" value="DNA/RNA polymerases"/>
    <property type="match status" value="1"/>
</dbReference>
<dbReference type="EMBL" id="BAAFJT010000249">
    <property type="protein sequence ID" value="GAB0208148.1"/>
    <property type="molecule type" value="Genomic_DNA"/>
</dbReference>
<dbReference type="Pfam" id="PF00078">
    <property type="entry name" value="RVT_1"/>
    <property type="match status" value="1"/>
</dbReference>
<dbReference type="Gene3D" id="3.40.50.1000">
    <property type="entry name" value="HAD superfamily/HAD-like"/>
    <property type="match status" value="1"/>
</dbReference>
<protein>
    <submittedName>
        <fullName evidence="3">Mitochondrial enolase superfamily member 1</fullName>
    </submittedName>
</protein>
<dbReference type="SUPFAM" id="SSF47943">
    <property type="entry name" value="Retrovirus capsid protein, N-terminal core domain"/>
    <property type="match status" value="1"/>
</dbReference>
<dbReference type="InterPro" id="IPR003036">
    <property type="entry name" value="Gag_P30"/>
</dbReference>
<dbReference type="Pfam" id="PF02093">
    <property type="entry name" value="Gag_p30"/>
    <property type="match status" value="1"/>
</dbReference>
<dbReference type="InterPro" id="IPR023214">
    <property type="entry name" value="HAD_sf"/>
</dbReference>
<dbReference type="PANTHER" id="PTHR33166">
    <property type="entry name" value="GAG_P30 DOMAIN-CONTAINING PROTEIN"/>
    <property type="match status" value="1"/>
</dbReference>
<feature type="region of interest" description="Disordered" evidence="1">
    <location>
        <begin position="330"/>
        <end position="360"/>
    </location>
</feature>
<dbReference type="AlphaFoldDB" id="A0ABC9YDK6"/>